<dbReference type="InterPro" id="IPR042106">
    <property type="entry name" value="Nuo/plastoQ_OxRdtase_6_NuoJ"/>
</dbReference>
<dbReference type="HOGENOM" id="CLU_085957_1_0_1"/>
<keyword evidence="1" id="KW-0812">Transmembrane</keyword>
<proteinExistence type="inferred from homology"/>
<organism evidence="2 3">
    <name type="scientific">Coprinopsis cinerea (strain Okayama-7 / 130 / ATCC MYA-4618 / FGSC 9003)</name>
    <name type="common">Inky cap fungus</name>
    <name type="synonym">Hormographiella aspergillata</name>
    <dbReference type="NCBI Taxonomy" id="240176"/>
    <lineage>
        <taxon>Eukaryota</taxon>
        <taxon>Fungi</taxon>
        <taxon>Dikarya</taxon>
        <taxon>Basidiomycota</taxon>
        <taxon>Agaricomycotina</taxon>
        <taxon>Agaricomycetes</taxon>
        <taxon>Agaricomycetidae</taxon>
        <taxon>Agaricales</taxon>
        <taxon>Agaricineae</taxon>
        <taxon>Psathyrellaceae</taxon>
        <taxon>Coprinopsis</taxon>
    </lineage>
</organism>
<gene>
    <name evidence="2" type="ORF">CC1G_22005</name>
</gene>
<protein>
    <recommendedName>
        <fullName evidence="1">NADH-ubiquinone oxidoreductase chain 6</fullName>
        <ecNumber evidence="1">7.1.1.2</ecNumber>
    </recommendedName>
</protein>
<dbReference type="InParanoid" id="D6RR45"/>
<geneLocation type="mitochondrion" evidence="2"/>
<reference evidence="2 3" key="1">
    <citation type="journal article" date="2010" name="Proc. Natl. Acad. Sci. U.S.A.">
        <title>Insights into evolution of multicellular fungi from the assembled chromosomes of the mushroom Coprinopsis cinerea (Coprinus cinereus).</title>
        <authorList>
            <person name="Stajich J.E."/>
            <person name="Wilke S.K."/>
            <person name="Ahren D."/>
            <person name="Au C.H."/>
            <person name="Birren B.W."/>
            <person name="Borodovsky M."/>
            <person name="Burns C."/>
            <person name="Canback B."/>
            <person name="Casselton L.A."/>
            <person name="Cheng C.K."/>
            <person name="Deng J."/>
            <person name="Dietrich F.S."/>
            <person name="Fargo D.C."/>
            <person name="Farman M.L."/>
            <person name="Gathman A.C."/>
            <person name="Goldberg J."/>
            <person name="Guigo R."/>
            <person name="Hoegger P.J."/>
            <person name="Hooker J.B."/>
            <person name="Huggins A."/>
            <person name="James T.Y."/>
            <person name="Kamada T."/>
            <person name="Kilaru S."/>
            <person name="Kodira C."/>
            <person name="Kues U."/>
            <person name="Kupfer D."/>
            <person name="Kwan H.S."/>
            <person name="Lomsadze A."/>
            <person name="Li W."/>
            <person name="Lilly W.W."/>
            <person name="Ma L.J."/>
            <person name="Mackey A.J."/>
            <person name="Manning G."/>
            <person name="Martin F."/>
            <person name="Muraguchi H."/>
            <person name="Natvig D.O."/>
            <person name="Palmerini H."/>
            <person name="Ramesh M.A."/>
            <person name="Rehmeyer C.J."/>
            <person name="Roe B.A."/>
            <person name="Shenoy N."/>
            <person name="Stanke M."/>
            <person name="Ter-Hovhannisyan V."/>
            <person name="Tunlid A."/>
            <person name="Velagapudi R."/>
            <person name="Vision T.J."/>
            <person name="Zeng Q."/>
            <person name="Zolan M.E."/>
            <person name="Pukkila P.J."/>
        </authorList>
    </citation>
    <scope>NUCLEOTIDE SEQUENCE [LARGE SCALE GENOMIC DNA]</scope>
    <source>
        <strain evidence="3">Okayama-7 / 130 / ATCC MYA-4618 / FGSC 9003</strain>
    </source>
</reference>
<keyword evidence="1" id="KW-1133">Transmembrane helix</keyword>
<comment type="subcellular location">
    <subcellularLocation>
        <location evidence="1">Mitochondrion membrane</location>
        <topology evidence="1">Multi-pass membrane protein</topology>
    </subcellularLocation>
</comment>
<comment type="catalytic activity">
    <reaction evidence="1">
        <text>a ubiquinone + NADH + 5 H(+)(in) = a ubiquinol + NAD(+) + 4 H(+)(out)</text>
        <dbReference type="Rhea" id="RHEA:29091"/>
        <dbReference type="Rhea" id="RHEA-COMP:9565"/>
        <dbReference type="Rhea" id="RHEA-COMP:9566"/>
        <dbReference type="ChEBI" id="CHEBI:15378"/>
        <dbReference type="ChEBI" id="CHEBI:16389"/>
        <dbReference type="ChEBI" id="CHEBI:17976"/>
        <dbReference type="ChEBI" id="CHEBI:57540"/>
        <dbReference type="ChEBI" id="CHEBI:57945"/>
        <dbReference type="EC" id="7.1.1.2"/>
    </reaction>
</comment>
<keyword evidence="1 2" id="KW-0496">Mitochondrion</keyword>
<evidence type="ECO:0000313" key="3">
    <source>
        <dbReference type="Proteomes" id="UP000001861"/>
    </source>
</evidence>
<dbReference type="OrthoDB" id="10050457at2759"/>
<evidence type="ECO:0000256" key="1">
    <source>
        <dbReference type="RuleBase" id="RU004430"/>
    </source>
</evidence>
<feature type="transmembrane region" description="Helical" evidence="1">
    <location>
        <begin position="32"/>
        <end position="53"/>
    </location>
</feature>
<dbReference type="VEuPathDB" id="FungiDB:CC1G_22005"/>
<feature type="transmembrane region" description="Helical" evidence="1">
    <location>
        <begin position="59"/>
        <end position="77"/>
    </location>
</feature>
<keyword evidence="1" id="KW-0472">Membrane</keyword>
<feature type="transmembrane region" description="Helical" evidence="1">
    <location>
        <begin position="97"/>
        <end position="118"/>
    </location>
</feature>
<dbReference type="Gene3D" id="1.20.120.1200">
    <property type="entry name" value="NADH-ubiquinone/plastoquinone oxidoreductase chain 6, subunit NuoJ"/>
    <property type="match status" value="1"/>
</dbReference>
<dbReference type="Proteomes" id="UP000001861">
    <property type="component" value="Unassembled WGS sequence"/>
</dbReference>
<dbReference type="GO" id="GO:0031966">
    <property type="term" value="C:mitochondrial membrane"/>
    <property type="evidence" value="ECO:0007669"/>
    <property type="project" value="UniProtKB-SubCell"/>
</dbReference>
<keyword evidence="1" id="KW-0830">Ubiquinone</keyword>
<dbReference type="Pfam" id="PF00499">
    <property type="entry name" value="Oxidored_q3"/>
    <property type="match status" value="1"/>
</dbReference>
<dbReference type="GeneID" id="9378189"/>
<dbReference type="AlphaFoldDB" id="D6RR45"/>
<accession>D6RR45</accession>
<comment type="function">
    <text evidence="1">Core subunit of the mitochondrial membrane respiratory chain NADH dehydrogenase (Complex I) which catalyzes electron transfer from NADH through the respiratory chain, using ubiquinone as an electron acceptor. Essential for the catalytic activity and assembly of complex I.</text>
</comment>
<keyword evidence="3" id="KW-1185">Reference proteome</keyword>
<dbReference type="EMBL" id="AACS02000068">
    <property type="protein sequence ID" value="EFI26512.1"/>
    <property type="molecule type" value="Genomic_DNA"/>
</dbReference>
<name>D6RR45_COPC7</name>
<keyword evidence="1" id="KW-0249">Electron transport</keyword>
<keyword evidence="1" id="KW-0520">NAD</keyword>
<dbReference type="InterPro" id="IPR001457">
    <property type="entry name" value="NADH_UbQ/plastoQ_OxRdtase_su6"/>
</dbReference>
<keyword evidence="1" id="KW-0679">Respiratory chain</keyword>
<evidence type="ECO:0000313" key="2">
    <source>
        <dbReference type="EMBL" id="EFI26512.1"/>
    </source>
</evidence>
<comment type="caution">
    <text evidence="2">The sequence shown here is derived from an EMBL/GenBank/DDBJ whole genome shotgun (WGS) entry which is preliminary data.</text>
</comment>
<keyword evidence="1" id="KW-0813">Transport</keyword>
<dbReference type="PANTHER" id="PTHR33269">
    <property type="entry name" value="NADH-UBIQUINONE OXIDOREDUCTASE CHAIN 6"/>
    <property type="match status" value="1"/>
</dbReference>
<dbReference type="PANTHER" id="PTHR33269:SF17">
    <property type="entry name" value="NADH-UBIQUINONE OXIDOREDUCTASE CHAIN 6"/>
    <property type="match status" value="1"/>
</dbReference>
<dbReference type="STRING" id="240176.D6RR45"/>
<dbReference type="RefSeq" id="XP_022234928.1">
    <property type="nucleotide sequence ID" value="NW_003307477.1"/>
</dbReference>
<dbReference type="EC" id="7.1.1.2" evidence="1"/>
<sequence>MNIKTLFINLLAFGTLLSSILTITAKNPVISVIFLISTFVSAAGYLILIGIQFLGLSYIVIYVGAIAVLFLFVIMMINIKLTDILETGSQYTKNLPIAIIIGSVFLFIIFTIVPLNIYNVPSLSFAINNPSFMQLFIVSGQEGSANAGGILNSLNSLLIDLNSLYNSLQLQEINNVSVNSVLPMELKDLNIGCISKSLNNSTTTINDLFVLDFQQIEVLGHTLYTYASILFLLLSFILLLAMFSIIVISN</sequence>
<feature type="transmembrane region" description="Helical" evidence="1">
    <location>
        <begin position="223"/>
        <end position="248"/>
    </location>
</feature>
<comment type="similarity">
    <text evidence="1">Belongs to the complex I subunit 6 family.</text>
</comment>
<dbReference type="eggNOG" id="ENOG502S14H">
    <property type="taxonomic scope" value="Eukaryota"/>
</dbReference>
<feature type="transmembrane region" description="Helical" evidence="1">
    <location>
        <begin position="6"/>
        <end position="25"/>
    </location>
</feature>
<dbReference type="GO" id="GO:0008137">
    <property type="term" value="F:NADH dehydrogenase (ubiquinone) activity"/>
    <property type="evidence" value="ECO:0007669"/>
    <property type="project" value="UniProtKB-UniRule"/>
</dbReference>
<keyword evidence="1" id="KW-1278">Translocase</keyword>